<evidence type="ECO:0000259" key="2">
    <source>
        <dbReference type="Pfam" id="PF05170"/>
    </source>
</evidence>
<dbReference type="Pfam" id="PF05170">
    <property type="entry name" value="AsmA"/>
    <property type="match status" value="1"/>
</dbReference>
<dbReference type="AlphaFoldDB" id="A0A916XL16"/>
<dbReference type="InterPro" id="IPR007844">
    <property type="entry name" value="AsmA"/>
</dbReference>
<accession>A0A916XL16</accession>
<comment type="caution">
    <text evidence="3">The sequence shown here is derived from an EMBL/GenBank/DDBJ whole genome shotgun (WGS) entry which is preliminary data.</text>
</comment>
<feature type="domain" description="AsmA" evidence="2">
    <location>
        <begin position="2"/>
        <end position="541"/>
    </location>
</feature>
<dbReference type="Proteomes" id="UP000637423">
    <property type="component" value="Unassembled WGS sequence"/>
</dbReference>
<gene>
    <name evidence="3" type="ORF">GCM10011396_32450</name>
</gene>
<dbReference type="GO" id="GO:0090313">
    <property type="term" value="P:regulation of protein targeting to membrane"/>
    <property type="evidence" value="ECO:0007669"/>
    <property type="project" value="TreeGrafter"/>
</dbReference>
<evidence type="ECO:0000313" key="3">
    <source>
        <dbReference type="EMBL" id="GGC82632.1"/>
    </source>
</evidence>
<proteinExistence type="predicted"/>
<dbReference type="PANTHER" id="PTHR30441">
    <property type="entry name" value="DUF748 DOMAIN-CONTAINING PROTEIN"/>
    <property type="match status" value="1"/>
</dbReference>
<protein>
    <recommendedName>
        <fullName evidence="2">AsmA domain-containing protein</fullName>
    </recommendedName>
</protein>
<reference evidence="3" key="1">
    <citation type="journal article" date="2014" name="Int. J. Syst. Evol. Microbiol.">
        <title>Complete genome sequence of Corynebacterium casei LMG S-19264T (=DSM 44701T), isolated from a smear-ripened cheese.</title>
        <authorList>
            <consortium name="US DOE Joint Genome Institute (JGI-PGF)"/>
            <person name="Walter F."/>
            <person name="Albersmeier A."/>
            <person name="Kalinowski J."/>
            <person name="Ruckert C."/>
        </authorList>
    </citation>
    <scope>NUCLEOTIDE SEQUENCE</scope>
    <source>
        <strain evidence="3">CGMCC 1.10998</strain>
    </source>
</reference>
<organism evidence="3 4">
    <name type="scientific">Undibacterium terreum</name>
    <dbReference type="NCBI Taxonomy" id="1224302"/>
    <lineage>
        <taxon>Bacteria</taxon>
        <taxon>Pseudomonadati</taxon>
        <taxon>Pseudomonadota</taxon>
        <taxon>Betaproteobacteria</taxon>
        <taxon>Burkholderiales</taxon>
        <taxon>Oxalobacteraceae</taxon>
        <taxon>Undibacterium</taxon>
    </lineage>
</organism>
<dbReference type="InterPro" id="IPR052894">
    <property type="entry name" value="AsmA-related"/>
</dbReference>
<evidence type="ECO:0000256" key="1">
    <source>
        <dbReference type="SAM" id="MobiDB-lite"/>
    </source>
</evidence>
<dbReference type="EMBL" id="BMED01000003">
    <property type="protein sequence ID" value="GGC82632.1"/>
    <property type="molecule type" value="Genomic_DNA"/>
</dbReference>
<sequence>MALVLFMNYDWNKAKPWLNTRVSDAIGRPFSINGNLSLTWEKPPTRQIGWRNYIPWPHLSGEDIRISNPDWATASPYMTQIKRVHFSVDLLPLLDKKITIPTVELESPDVSLERLSATQNNWSFKTSETPSEWKLALGEVVLDKGTVKIKDAVKHADITANIDTLDDKQIAASKNTYGVGWTLNGSFNKEKVSGSGKAGAVLSLQNQNAAFPLEADVKVGKSVVVQVKGTITKPSDLAAIDMRLHLAGASMAGLYALTGIVLPETPAFSTEGHLTGSPNRSGGNWVYDKFVGKFGSSDLSGSVTYQSQENGSPLIRPRLSGEVVSNLLQFEDLGPLIGADSNASKENRGVAPVQPSDKVLPVEKFKTDRWDSMDADIKFTGKKIIRSKDLPLDNLVTNVHLKDSVVTLTPLNFGAAGGNFSSNIKLDGREQLIKAEMKMSARHLKLKKLFPSFEAMQASLGEINGDASLSATGSSVSSLLGNSNGEVKALINQGSISKLLLEEMGLNIGNIVLTQLSGDKQIEINCLASDFAVTNGIMQTRSFVVDTQESLTDITGQISLVKEQLDLKINPHSKGLRVISLRTPLYVTGSFKNPKISLDKGVLALKAGGAIALAALAPIAALAPLVAVGPGQEHGCAALLAEAGSKPQAPPPGKTRTDRPVKN</sequence>
<dbReference type="GO" id="GO:0005886">
    <property type="term" value="C:plasma membrane"/>
    <property type="evidence" value="ECO:0007669"/>
    <property type="project" value="TreeGrafter"/>
</dbReference>
<keyword evidence="4" id="KW-1185">Reference proteome</keyword>
<name>A0A916XL16_9BURK</name>
<dbReference type="PANTHER" id="PTHR30441:SF9">
    <property type="entry name" value="ASMA FAMILY PROTEIN YHJG"/>
    <property type="match status" value="1"/>
</dbReference>
<reference evidence="3" key="2">
    <citation type="submission" date="2020-09" db="EMBL/GenBank/DDBJ databases">
        <authorList>
            <person name="Sun Q."/>
            <person name="Zhou Y."/>
        </authorList>
    </citation>
    <scope>NUCLEOTIDE SEQUENCE</scope>
    <source>
        <strain evidence="3">CGMCC 1.10998</strain>
    </source>
</reference>
<feature type="region of interest" description="Disordered" evidence="1">
    <location>
        <begin position="642"/>
        <end position="663"/>
    </location>
</feature>
<evidence type="ECO:0000313" key="4">
    <source>
        <dbReference type="Proteomes" id="UP000637423"/>
    </source>
</evidence>